<keyword evidence="3" id="KW-1185">Reference proteome</keyword>
<organism evidence="2 3">
    <name type="scientific">Streptomyces thermoalcalitolerans</name>
    <dbReference type="NCBI Taxonomy" id="65605"/>
    <lineage>
        <taxon>Bacteria</taxon>
        <taxon>Bacillati</taxon>
        <taxon>Actinomycetota</taxon>
        <taxon>Actinomycetes</taxon>
        <taxon>Kitasatosporales</taxon>
        <taxon>Streptomycetaceae</taxon>
        <taxon>Streptomyces</taxon>
    </lineage>
</organism>
<feature type="region of interest" description="Disordered" evidence="1">
    <location>
        <begin position="1"/>
        <end position="44"/>
    </location>
</feature>
<evidence type="ECO:0000256" key="1">
    <source>
        <dbReference type="SAM" id="MobiDB-lite"/>
    </source>
</evidence>
<feature type="compositionally biased region" description="Pro residues" evidence="1">
    <location>
        <begin position="17"/>
        <end position="27"/>
    </location>
</feature>
<reference evidence="2 3" key="1">
    <citation type="journal article" date="2019" name="Int. J. Syst. Evol. Microbiol.">
        <title>The Global Catalogue of Microorganisms (GCM) 10K type strain sequencing project: providing services to taxonomists for standard genome sequencing and annotation.</title>
        <authorList>
            <consortium name="The Broad Institute Genomics Platform"/>
            <consortium name="The Broad Institute Genome Sequencing Center for Infectious Disease"/>
            <person name="Wu L."/>
            <person name="Ma J."/>
        </authorList>
    </citation>
    <scope>NUCLEOTIDE SEQUENCE [LARGE SCALE GENOMIC DNA]</scope>
    <source>
        <strain evidence="2 3">JCM 10673</strain>
    </source>
</reference>
<proteinExistence type="predicted"/>
<gene>
    <name evidence="2" type="ORF">GCM10009549_07950</name>
</gene>
<accession>A0ABN1NEM2</accession>
<sequence>MPYGTGVHCLPKVSPADPVPDEGPPPGAGSGGLSSMSTVPAQGYSPSAPPIVCDRKFIREPCHVMRASLASHRAPISL</sequence>
<protein>
    <submittedName>
        <fullName evidence="2">Uncharacterized protein</fullName>
    </submittedName>
</protein>
<dbReference type="EMBL" id="BAAAHG010000004">
    <property type="protein sequence ID" value="GAA0904477.1"/>
    <property type="molecule type" value="Genomic_DNA"/>
</dbReference>
<name>A0ABN1NEM2_9ACTN</name>
<dbReference type="Proteomes" id="UP001501005">
    <property type="component" value="Unassembled WGS sequence"/>
</dbReference>
<evidence type="ECO:0000313" key="2">
    <source>
        <dbReference type="EMBL" id="GAA0904477.1"/>
    </source>
</evidence>
<evidence type="ECO:0000313" key="3">
    <source>
        <dbReference type="Proteomes" id="UP001501005"/>
    </source>
</evidence>
<comment type="caution">
    <text evidence="2">The sequence shown here is derived from an EMBL/GenBank/DDBJ whole genome shotgun (WGS) entry which is preliminary data.</text>
</comment>